<organism evidence="2 3">
    <name type="scientific">Arabis nemorensis</name>
    <dbReference type="NCBI Taxonomy" id="586526"/>
    <lineage>
        <taxon>Eukaryota</taxon>
        <taxon>Viridiplantae</taxon>
        <taxon>Streptophyta</taxon>
        <taxon>Embryophyta</taxon>
        <taxon>Tracheophyta</taxon>
        <taxon>Spermatophyta</taxon>
        <taxon>Magnoliopsida</taxon>
        <taxon>eudicotyledons</taxon>
        <taxon>Gunneridae</taxon>
        <taxon>Pentapetalae</taxon>
        <taxon>rosids</taxon>
        <taxon>malvids</taxon>
        <taxon>Brassicales</taxon>
        <taxon>Brassicaceae</taxon>
        <taxon>Arabideae</taxon>
        <taxon>Arabis</taxon>
    </lineage>
</organism>
<dbReference type="OrthoDB" id="1074610at2759"/>
<dbReference type="AlphaFoldDB" id="A0A565BPW6"/>
<gene>
    <name evidence="2" type="ORF">ANE_LOCUS13438</name>
</gene>
<keyword evidence="3" id="KW-1185">Reference proteome</keyword>
<protein>
    <submittedName>
        <fullName evidence="2">Uncharacterized protein</fullName>
    </submittedName>
</protein>
<evidence type="ECO:0000256" key="1">
    <source>
        <dbReference type="SAM" id="SignalP"/>
    </source>
</evidence>
<comment type="caution">
    <text evidence="2">The sequence shown here is derived from an EMBL/GenBank/DDBJ whole genome shotgun (WGS) entry which is preliminary data.</text>
</comment>
<feature type="signal peptide" evidence="1">
    <location>
        <begin position="1"/>
        <end position="22"/>
    </location>
</feature>
<reference evidence="2" key="1">
    <citation type="submission" date="2019-07" db="EMBL/GenBank/DDBJ databases">
        <authorList>
            <person name="Dittberner H."/>
        </authorList>
    </citation>
    <scope>NUCLEOTIDE SEQUENCE [LARGE SCALE GENOMIC DNA]</scope>
</reference>
<sequence length="133" mass="14583">MAISKFLVVLALFFTCLSLAISEPSKPWEQTEMVNPNEETDVKEPDQNGGGYTGWCRHGCCYGGSNGCIRCCRYPNEKTNSVEIQKKRSRGGCKYGCCGSYAYGQCSACCSLSQVAEKAKEQEATPVWAQVQP</sequence>
<dbReference type="Proteomes" id="UP000489600">
    <property type="component" value="Unassembled WGS sequence"/>
</dbReference>
<feature type="chain" id="PRO_5021986054" evidence="1">
    <location>
        <begin position="23"/>
        <end position="133"/>
    </location>
</feature>
<keyword evidence="1" id="KW-0732">Signal</keyword>
<dbReference type="EMBL" id="CABITT030000004">
    <property type="protein sequence ID" value="VVB02994.1"/>
    <property type="molecule type" value="Genomic_DNA"/>
</dbReference>
<evidence type="ECO:0000313" key="2">
    <source>
        <dbReference type="EMBL" id="VVB02994.1"/>
    </source>
</evidence>
<name>A0A565BPW6_9BRAS</name>
<proteinExistence type="predicted"/>
<accession>A0A565BPW6</accession>
<evidence type="ECO:0000313" key="3">
    <source>
        <dbReference type="Proteomes" id="UP000489600"/>
    </source>
</evidence>